<keyword evidence="1" id="KW-0472">Membrane</keyword>
<feature type="transmembrane region" description="Helical" evidence="1">
    <location>
        <begin position="85"/>
        <end position="103"/>
    </location>
</feature>
<dbReference type="RefSeq" id="XP_007324343.1">
    <property type="nucleotide sequence ID" value="XM_007324281.1"/>
</dbReference>
<feature type="transmembrane region" description="Helical" evidence="1">
    <location>
        <begin position="189"/>
        <end position="207"/>
    </location>
</feature>
<dbReference type="HOGENOM" id="CLU_035509_11_1_1"/>
<dbReference type="AlphaFoldDB" id="F8PD20"/>
<reference evidence="3" key="1">
    <citation type="submission" date="2011-04" db="EMBL/GenBank/DDBJ databases">
        <title>Evolution of plant cell wall degrading machinery underlies the functional diversity of forest fungi.</title>
        <authorList>
            <consortium name="US DOE Joint Genome Institute (JGI-PGF)"/>
            <person name="Eastwood D.C."/>
            <person name="Floudas D."/>
            <person name="Binder M."/>
            <person name="Majcherczyk A."/>
            <person name="Schneider P."/>
            <person name="Aerts A."/>
            <person name="Asiegbu F.O."/>
            <person name="Baker S.E."/>
            <person name="Barry K."/>
            <person name="Bendiksby M."/>
            <person name="Blumentritt M."/>
            <person name="Coutinho P.M."/>
            <person name="Cullen D."/>
            <person name="Cullen D."/>
            <person name="Gathman A."/>
            <person name="Goodell B."/>
            <person name="Henrissat B."/>
            <person name="Ihrmark K."/>
            <person name="Kauserud H."/>
            <person name="Kohler A."/>
            <person name="LaButti K."/>
            <person name="Lapidus A."/>
            <person name="Lavin J.L."/>
            <person name="Lee Y.-H."/>
            <person name="Lindquist E."/>
            <person name="Lilly W."/>
            <person name="Lucas S."/>
            <person name="Morin E."/>
            <person name="Murat C."/>
            <person name="Oguiza J.A."/>
            <person name="Park J."/>
            <person name="Pisabarro A.G."/>
            <person name="Riley R."/>
            <person name="Rosling A."/>
            <person name="Salamov A."/>
            <person name="Schmidt O."/>
            <person name="Schmutz J."/>
            <person name="Skrede I."/>
            <person name="Stenlid J."/>
            <person name="Wiebenga A."/>
            <person name="Xie X."/>
            <person name="Kues U."/>
            <person name="Hibbett D.S."/>
            <person name="Hoffmeister D."/>
            <person name="Hogberg N."/>
            <person name="Martin F."/>
            <person name="Grigoriev I.V."/>
            <person name="Watkinson S.C."/>
        </authorList>
    </citation>
    <scope>NUCLEOTIDE SEQUENCE</scope>
    <source>
        <strain evidence="3">S7.9</strain>
    </source>
</reference>
<name>F8PD20_SERL9</name>
<dbReference type="InterPro" id="IPR045340">
    <property type="entry name" value="DUF6533"/>
</dbReference>
<proteinExistence type="predicted"/>
<feature type="domain" description="DUF6533" evidence="2">
    <location>
        <begin position="17"/>
        <end position="62"/>
    </location>
</feature>
<dbReference type="GeneID" id="18813744"/>
<dbReference type="Pfam" id="PF20151">
    <property type="entry name" value="DUF6533"/>
    <property type="match status" value="1"/>
</dbReference>
<accession>F8PD20</accession>
<evidence type="ECO:0000313" key="3">
    <source>
        <dbReference type="EMBL" id="EGO19119.1"/>
    </source>
</evidence>
<feature type="transmembrane region" description="Helical" evidence="1">
    <location>
        <begin position="158"/>
        <end position="177"/>
    </location>
</feature>
<feature type="transmembrane region" description="Helical" evidence="1">
    <location>
        <begin position="20"/>
        <end position="43"/>
    </location>
</feature>
<sequence>MSSSSPTFVSGLRVTQYFNVAGLVILIYDYCITLGAEVLWIWGRRWDITRVTFTVARYLAFLGAILTVYSAVTTRTGNCSPFSDVNNVIHIFAIVAAEGLLIQRTYRFWNGSKRLLVWLLGFTVILIVIVVVVPNLVHISHIYSDPGGCIFVGNRTDIIMYGALLLYQFILICLIICSPMTMNIYRDTLMYIACITSITIINTGVVASVPAGYISMFATLQMVLHSVLSSRILFNLRQTEALELQHADRTQATILLKGYNMIGSSTATVSREEDECYTTLFLALSPQRLQINIDRLMMSSTSQYRQIQTLATEDVDVAALNELEEEYWAQVDELDLEGMVEAAIDKPGN</sequence>
<keyword evidence="1" id="KW-0812">Transmembrane</keyword>
<protein>
    <recommendedName>
        <fullName evidence="2">DUF6533 domain-containing protein</fullName>
    </recommendedName>
</protein>
<keyword evidence="1" id="KW-1133">Transmembrane helix</keyword>
<dbReference type="Proteomes" id="UP000008064">
    <property type="component" value="Unassembled WGS sequence"/>
</dbReference>
<dbReference type="KEGG" id="sla:SERLADRAFT_418708"/>
<gene>
    <name evidence="3" type="ORF">SERLADRAFT_418708</name>
</gene>
<dbReference type="OrthoDB" id="3350812at2759"/>
<dbReference type="EMBL" id="GL945445">
    <property type="protein sequence ID" value="EGO19119.1"/>
    <property type="molecule type" value="Genomic_DNA"/>
</dbReference>
<feature type="transmembrane region" description="Helical" evidence="1">
    <location>
        <begin position="55"/>
        <end position="73"/>
    </location>
</feature>
<evidence type="ECO:0000259" key="2">
    <source>
        <dbReference type="Pfam" id="PF20151"/>
    </source>
</evidence>
<feature type="transmembrane region" description="Helical" evidence="1">
    <location>
        <begin position="115"/>
        <end position="138"/>
    </location>
</feature>
<organism>
    <name type="scientific">Serpula lacrymans var. lacrymans (strain S7.9)</name>
    <name type="common">Dry rot fungus</name>
    <dbReference type="NCBI Taxonomy" id="578457"/>
    <lineage>
        <taxon>Eukaryota</taxon>
        <taxon>Fungi</taxon>
        <taxon>Dikarya</taxon>
        <taxon>Basidiomycota</taxon>
        <taxon>Agaricomycotina</taxon>
        <taxon>Agaricomycetes</taxon>
        <taxon>Agaricomycetidae</taxon>
        <taxon>Boletales</taxon>
        <taxon>Coniophorineae</taxon>
        <taxon>Serpulaceae</taxon>
        <taxon>Serpula</taxon>
    </lineage>
</organism>
<evidence type="ECO:0000256" key="1">
    <source>
        <dbReference type="SAM" id="Phobius"/>
    </source>
</evidence>